<evidence type="ECO:0000256" key="2">
    <source>
        <dbReference type="ARBA" id="ARBA00008392"/>
    </source>
</evidence>
<organism evidence="11 12">
    <name type="scientific">Nocardia colli</name>
    <dbReference type="NCBI Taxonomy" id="2545717"/>
    <lineage>
        <taxon>Bacteria</taxon>
        <taxon>Bacillati</taxon>
        <taxon>Actinomycetota</taxon>
        <taxon>Actinomycetes</taxon>
        <taxon>Mycobacteriales</taxon>
        <taxon>Nocardiaceae</taxon>
        <taxon>Nocardia</taxon>
    </lineage>
</organism>
<name>A0A5N0DSC5_9NOCA</name>
<evidence type="ECO:0000256" key="8">
    <source>
        <dbReference type="ARBA" id="ARBA00047715"/>
    </source>
</evidence>
<dbReference type="PROSITE" id="PS00599">
    <property type="entry name" value="AA_TRANSFER_CLASS_2"/>
    <property type="match status" value="1"/>
</dbReference>
<dbReference type="NCBIfam" id="NF005394">
    <property type="entry name" value="PRK06939.1"/>
    <property type="match status" value="1"/>
</dbReference>
<dbReference type="EMBL" id="VXLC01000045">
    <property type="protein sequence ID" value="KAA8879653.1"/>
    <property type="molecule type" value="Genomic_DNA"/>
</dbReference>
<comment type="subunit">
    <text evidence="3">Homodimer.</text>
</comment>
<dbReference type="FunFam" id="3.40.640.10:FF:000006">
    <property type="entry name" value="5-aminolevulinate synthase, mitochondrial"/>
    <property type="match status" value="1"/>
</dbReference>
<reference evidence="11 12" key="1">
    <citation type="submission" date="2019-09" db="EMBL/GenBank/DDBJ databases">
        <authorList>
            <person name="Wang X."/>
        </authorList>
    </citation>
    <scope>NUCLEOTIDE SEQUENCE [LARGE SCALE GENOMIC DNA]</scope>
    <source>
        <strain evidence="11 12">CICC 11023</strain>
    </source>
</reference>
<keyword evidence="5 11" id="KW-0808">Transferase</keyword>
<evidence type="ECO:0000313" key="11">
    <source>
        <dbReference type="EMBL" id="KAA8879653.1"/>
    </source>
</evidence>
<dbReference type="CDD" id="cd06454">
    <property type="entry name" value="KBL_like"/>
    <property type="match status" value="1"/>
</dbReference>
<dbReference type="GO" id="GO:0006567">
    <property type="term" value="P:L-threonine catabolic process"/>
    <property type="evidence" value="ECO:0007669"/>
    <property type="project" value="InterPro"/>
</dbReference>
<gene>
    <name evidence="11" type="ORF">F3087_43625</name>
</gene>
<dbReference type="InterPro" id="IPR001917">
    <property type="entry name" value="Aminotrans_II_pyridoxalP_BS"/>
</dbReference>
<dbReference type="RefSeq" id="WP_150408081.1">
    <property type="nucleotide sequence ID" value="NZ_VXLC01000045.1"/>
</dbReference>
<dbReference type="Gene3D" id="3.90.1150.10">
    <property type="entry name" value="Aspartate Aminotransferase, domain 1"/>
    <property type="match status" value="1"/>
</dbReference>
<dbReference type="GO" id="GO:0030170">
    <property type="term" value="F:pyridoxal phosphate binding"/>
    <property type="evidence" value="ECO:0007669"/>
    <property type="project" value="InterPro"/>
</dbReference>
<dbReference type="Gene3D" id="3.40.640.10">
    <property type="entry name" value="Type I PLP-dependent aspartate aminotransferase-like (Major domain)"/>
    <property type="match status" value="1"/>
</dbReference>
<evidence type="ECO:0000256" key="9">
    <source>
        <dbReference type="RuleBase" id="RU003693"/>
    </source>
</evidence>
<dbReference type="EC" id="2.3.1.47" evidence="4"/>
<dbReference type="InterPro" id="IPR015421">
    <property type="entry name" value="PyrdxlP-dep_Trfase_major"/>
</dbReference>
<evidence type="ECO:0000256" key="6">
    <source>
        <dbReference type="ARBA" id="ARBA00022898"/>
    </source>
</evidence>
<dbReference type="InterPro" id="IPR011282">
    <property type="entry name" value="2am3keto_CoA_ligase"/>
</dbReference>
<comment type="similarity">
    <text evidence="2 9">Belongs to the class-II pyridoxal-phosphate-dependent aminotransferase family.</text>
</comment>
<keyword evidence="12" id="KW-1185">Reference proteome</keyword>
<evidence type="ECO:0000313" key="12">
    <source>
        <dbReference type="Proteomes" id="UP000323876"/>
    </source>
</evidence>
<protein>
    <recommendedName>
        <fullName evidence="4">8-amino-7-oxononanoate synthase</fullName>
        <ecNumber evidence="4">2.3.1.47</ecNumber>
    </recommendedName>
</protein>
<dbReference type="Proteomes" id="UP000323876">
    <property type="component" value="Unassembled WGS sequence"/>
</dbReference>
<evidence type="ECO:0000256" key="5">
    <source>
        <dbReference type="ARBA" id="ARBA00022679"/>
    </source>
</evidence>
<evidence type="ECO:0000256" key="7">
    <source>
        <dbReference type="ARBA" id="ARBA00023315"/>
    </source>
</evidence>
<dbReference type="InterPro" id="IPR004839">
    <property type="entry name" value="Aminotransferase_I/II_large"/>
</dbReference>
<comment type="caution">
    <text evidence="11">The sequence shown here is derived from an EMBL/GenBank/DDBJ whole genome shotgun (WGS) entry which is preliminary data.</text>
</comment>
<proteinExistence type="inferred from homology"/>
<dbReference type="OrthoDB" id="9807157at2"/>
<comment type="cofactor">
    <cofactor evidence="1 9">
        <name>pyridoxal 5'-phosphate</name>
        <dbReference type="ChEBI" id="CHEBI:597326"/>
    </cofactor>
</comment>
<evidence type="ECO:0000259" key="10">
    <source>
        <dbReference type="Pfam" id="PF00155"/>
    </source>
</evidence>
<dbReference type="PANTHER" id="PTHR13693">
    <property type="entry name" value="CLASS II AMINOTRANSFERASE/8-AMINO-7-OXONONANOATE SYNTHASE"/>
    <property type="match status" value="1"/>
</dbReference>
<dbReference type="PANTHER" id="PTHR13693:SF102">
    <property type="entry name" value="2-AMINO-3-KETOBUTYRATE COENZYME A LIGASE, MITOCHONDRIAL"/>
    <property type="match status" value="1"/>
</dbReference>
<keyword evidence="7 11" id="KW-0012">Acyltransferase</keyword>
<evidence type="ECO:0000256" key="1">
    <source>
        <dbReference type="ARBA" id="ARBA00001933"/>
    </source>
</evidence>
<dbReference type="Pfam" id="PF00155">
    <property type="entry name" value="Aminotran_1_2"/>
    <property type="match status" value="1"/>
</dbReference>
<dbReference type="SUPFAM" id="SSF53383">
    <property type="entry name" value="PLP-dependent transferases"/>
    <property type="match status" value="1"/>
</dbReference>
<sequence>MFTTRNDFRAVLDDIARGPSERPIETPQSTRISVDGHELLNFCANDYLGLANHPRVVAAAKSALDTYGFGMASVRFICGTQPPHLALERAISELLRTEATLLQSSCFDANGGIFAALLDERDAVISDELNHASIIDGIRLSKAVRYRYRTRDIDDLEVQLRRAARFRRRLVVTDGVFSMDGAQAPLAAICDLADRYAAMVMVDDSHGVGVLGATGAGTTEAAGMRNRVDIITGTLGKALGGASGGFVSGRTEIVEVLRRRSRPYVFSNAVPPVVVAGSLAALDVVKAGAVERQRLRENAKSFRRSMIEAGFDVLPGDHPIIPVMFGDAAVADRMSAALFGHGIHAVAFTHPVVPPGAARIRIQLSAAHTDGEIACCVAAFVRARRDIAADAHTGTVDE</sequence>
<dbReference type="GO" id="GO:0008890">
    <property type="term" value="F:glycine C-acetyltransferase activity"/>
    <property type="evidence" value="ECO:0007669"/>
    <property type="project" value="InterPro"/>
</dbReference>
<accession>A0A5N0DSC5</accession>
<keyword evidence="6 9" id="KW-0663">Pyridoxal phosphate</keyword>
<feature type="domain" description="Aminotransferase class I/classII large" evidence="10">
    <location>
        <begin position="38"/>
        <end position="376"/>
    </location>
</feature>
<comment type="catalytic activity">
    <reaction evidence="8">
        <text>6-carboxyhexanoyl-[ACP] + L-alanine + H(+) = (8S)-8-amino-7-oxononanoate + holo-[ACP] + CO2</text>
        <dbReference type="Rhea" id="RHEA:42288"/>
        <dbReference type="Rhea" id="RHEA-COMP:9685"/>
        <dbReference type="Rhea" id="RHEA-COMP:9955"/>
        <dbReference type="ChEBI" id="CHEBI:15378"/>
        <dbReference type="ChEBI" id="CHEBI:16526"/>
        <dbReference type="ChEBI" id="CHEBI:57972"/>
        <dbReference type="ChEBI" id="CHEBI:64479"/>
        <dbReference type="ChEBI" id="CHEBI:78846"/>
        <dbReference type="ChEBI" id="CHEBI:149468"/>
        <dbReference type="EC" id="2.3.1.47"/>
    </reaction>
</comment>
<dbReference type="GO" id="GO:0005829">
    <property type="term" value="C:cytosol"/>
    <property type="evidence" value="ECO:0007669"/>
    <property type="project" value="TreeGrafter"/>
</dbReference>
<evidence type="ECO:0000256" key="4">
    <source>
        <dbReference type="ARBA" id="ARBA00013187"/>
    </source>
</evidence>
<dbReference type="InterPro" id="IPR015424">
    <property type="entry name" value="PyrdxlP-dep_Trfase"/>
</dbReference>
<dbReference type="NCBIfam" id="TIGR01822">
    <property type="entry name" value="2am3keto_CoA"/>
    <property type="match status" value="1"/>
</dbReference>
<dbReference type="GO" id="GO:0008710">
    <property type="term" value="F:8-amino-7-oxononanoate synthase activity"/>
    <property type="evidence" value="ECO:0007669"/>
    <property type="project" value="UniProtKB-EC"/>
</dbReference>
<evidence type="ECO:0000256" key="3">
    <source>
        <dbReference type="ARBA" id="ARBA00011738"/>
    </source>
</evidence>
<dbReference type="InterPro" id="IPR015422">
    <property type="entry name" value="PyrdxlP-dep_Trfase_small"/>
</dbReference>
<dbReference type="AlphaFoldDB" id="A0A5N0DSC5"/>
<dbReference type="InterPro" id="IPR050087">
    <property type="entry name" value="AON_synthase_class-II"/>
</dbReference>